<reference evidence="2 3" key="1">
    <citation type="submission" date="2018-01" db="EMBL/GenBank/DDBJ databases">
        <title>Draft genome sequence of Jiangella sp. GTF31.</title>
        <authorList>
            <person name="Sahin N."/>
            <person name="Ay H."/>
            <person name="Saygin H."/>
        </authorList>
    </citation>
    <scope>NUCLEOTIDE SEQUENCE [LARGE SCALE GENOMIC DNA]</scope>
    <source>
        <strain evidence="2 3">GTF31</strain>
    </source>
</reference>
<evidence type="ECO:0000256" key="1">
    <source>
        <dbReference type="SAM" id="SignalP"/>
    </source>
</evidence>
<dbReference type="Proteomes" id="UP000248764">
    <property type="component" value="Unassembled WGS sequence"/>
</dbReference>
<protein>
    <submittedName>
        <fullName evidence="2">Uncharacterized protein</fullName>
    </submittedName>
</protein>
<name>A0A2W2BCT9_9ACTN</name>
<keyword evidence="1" id="KW-0732">Signal</keyword>
<evidence type="ECO:0000313" key="2">
    <source>
        <dbReference type="EMBL" id="PZF85451.1"/>
    </source>
</evidence>
<sequence>MRTRALPIARRTIAAVAVLAATAATTSAQAGPLDRRITPTAVVPRPIVVDVAPAELTYSRQARSEWQLTQFDRAGNAILATHVPSGISLAIDYDDPADDRHAAGIAPDTGCGPMEGRFWGSTTPLLYPILEPDTHVIEDVTIAMDGAEIRVRMAGGAYDLVEPGAGAEPLYMDATFTVEDGRLRAHTTGLHYVLPSKDPATTVGLTLADGSRVTRTFTMASPTGREYVDDVRRVDVSDGRYGDFSWTTDIQRLQFDLNTNPLLDVFEIDADHTLKDRGQRVVTNDFTFAPACG</sequence>
<dbReference type="AlphaFoldDB" id="A0A2W2BCT9"/>
<proteinExistence type="predicted"/>
<feature type="signal peptide" evidence="1">
    <location>
        <begin position="1"/>
        <end position="30"/>
    </location>
</feature>
<dbReference type="EMBL" id="POTW01000008">
    <property type="protein sequence ID" value="PZF85451.1"/>
    <property type="molecule type" value="Genomic_DNA"/>
</dbReference>
<gene>
    <name evidence="2" type="ORF">C1I92_04890</name>
</gene>
<organism evidence="2 3">
    <name type="scientific">Jiangella anatolica</name>
    <dbReference type="NCBI Taxonomy" id="2670374"/>
    <lineage>
        <taxon>Bacteria</taxon>
        <taxon>Bacillati</taxon>
        <taxon>Actinomycetota</taxon>
        <taxon>Actinomycetes</taxon>
        <taxon>Jiangellales</taxon>
        <taxon>Jiangellaceae</taxon>
        <taxon>Jiangella</taxon>
    </lineage>
</organism>
<comment type="caution">
    <text evidence="2">The sequence shown here is derived from an EMBL/GenBank/DDBJ whole genome shotgun (WGS) entry which is preliminary data.</text>
</comment>
<evidence type="ECO:0000313" key="3">
    <source>
        <dbReference type="Proteomes" id="UP000248764"/>
    </source>
</evidence>
<feature type="chain" id="PRO_5015964830" evidence="1">
    <location>
        <begin position="31"/>
        <end position="293"/>
    </location>
</feature>
<keyword evidence="3" id="KW-1185">Reference proteome</keyword>
<accession>A0A2W2BCT9</accession>
<dbReference type="RefSeq" id="WP_111253549.1">
    <property type="nucleotide sequence ID" value="NZ_POTW01000008.1"/>
</dbReference>